<evidence type="ECO:0000313" key="3">
    <source>
        <dbReference type="EMBL" id="PLC11444.1"/>
    </source>
</evidence>
<dbReference type="AlphaFoldDB" id="A0A2N4SZN3"/>
<dbReference type="EMBL" id="LOMZ01000001">
    <property type="protein sequence ID" value="PLC11444.1"/>
    <property type="molecule type" value="Genomic_DNA"/>
</dbReference>
<dbReference type="RefSeq" id="WP_180814600.1">
    <property type="nucleotide sequence ID" value="NZ_LOMZ01000001.1"/>
</dbReference>
<dbReference type="Proteomes" id="UP000234632">
    <property type="component" value="Unassembled WGS sequence"/>
</dbReference>
<feature type="compositionally biased region" description="Low complexity" evidence="1">
    <location>
        <begin position="55"/>
        <end position="64"/>
    </location>
</feature>
<feature type="region of interest" description="Disordered" evidence="1">
    <location>
        <begin position="38"/>
        <end position="71"/>
    </location>
</feature>
<organism evidence="3 4">
    <name type="scientific">Kocuria flava</name>
    <dbReference type="NCBI Taxonomy" id="446860"/>
    <lineage>
        <taxon>Bacteria</taxon>
        <taxon>Bacillati</taxon>
        <taxon>Actinomycetota</taxon>
        <taxon>Actinomycetes</taxon>
        <taxon>Micrococcales</taxon>
        <taxon>Micrococcaceae</taxon>
        <taxon>Kocuria</taxon>
    </lineage>
</organism>
<comment type="caution">
    <text evidence="3">The sequence shown here is derived from an EMBL/GenBank/DDBJ whole genome shotgun (WGS) entry which is preliminary data.</text>
</comment>
<gene>
    <name evidence="3" type="ORF">AUQ48_03245</name>
</gene>
<accession>A0A2N4SZN3</accession>
<name>A0A2N4SZN3_9MICC</name>
<feature type="chain" id="PRO_5039322775" evidence="2">
    <location>
        <begin position="26"/>
        <end position="71"/>
    </location>
</feature>
<feature type="signal peptide" evidence="2">
    <location>
        <begin position="1"/>
        <end position="25"/>
    </location>
</feature>
<evidence type="ECO:0000256" key="1">
    <source>
        <dbReference type="SAM" id="MobiDB-lite"/>
    </source>
</evidence>
<evidence type="ECO:0000313" key="4">
    <source>
        <dbReference type="Proteomes" id="UP000234632"/>
    </source>
</evidence>
<sequence>MNAAGRLGAYATGLAVIFAASFAAAGAVVPEETVADWTQQAQEAVKNHPADPGHTPAQDPADTAADGHDDH</sequence>
<keyword evidence="2" id="KW-0732">Signal</keyword>
<reference evidence="3 4" key="1">
    <citation type="submission" date="2015-12" db="EMBL/GenBank/DDBJ databases">
        <authorList>
            <person name="Shamseldin A."/>
            <person name="Moawad H."/>
            <person name="Abd El-Rahim W.M."/>
            <person name="Sadowsky M.J."/>
        </authorList>
    </citation>
    <scope>NUCLEOTIDE SEQUENCE [LARGE SCALE GENOMIC DNA]</scope>
    <source>
        <strain evidence="3 4">S43</strain>
    </source>
</reference>
<evidence type="ECO:0000256" key="2">
    <source>
        <dbReference type="SAM" id="SignalP"/>
    </source>
</evidence>
<protein>
    <submittedName>
        <fullName evidence="3">Uncharacterized protein</fullName>
    </submittedName>
</protein>
<proteinExistence type="predicted"/>